<organism evidence="2 3">
    <name type="scientific">Mycena sanguinolenta</name>
    <dbReference type="NCBI Taxonomy" id="230812"/>
    <lineage>
        <taxon>Eukaryota</taxon>
        <taxon>Fungi</taxon>
        <taxon>Dikarya</taxon>
        <taxon>Basidiomycota</taxon>
        <taxon>Agaricomycotina</taxon>
        <taxon>Agaricomycetes</taxon>
        <taxon>Agaricomycetidae</taxon>
        <taxon>Agaricales</taxon>
        <taxon>Marasmiineae</taxon>
        <taxon>Mycenaceae</taxon>
        <taxon>Mycena</taxon>
    </lineage>
</organism>
<gene>
    <name evidence="2" type="ORF">MSAN_01797900</name>
</gene>
<name>A0A8H6XRB5_9AGAR</name>
<accession>A0A8H6XRB5</accession>
<evidence type="ECO:0000313" key="3">
    <source>
        <dbReference type="Proteomes" id="UP000623467"/>
    </source>
</evidence>
<dbReference type="Proteomes" id="UP000623467">
    <property type="component" value="Unassembled WGS sequence"/>
</dbReference>
<dbReference type="EMBL" id="JACAZH010000018">
    <property type="protein sequence ID" value="KAF7346605.1"/>
    <property type="molecule type" value="Genomic_DNA"/>
</dbReference>
<comment type="caution">
    <text evidence="2">The sequence shown here is derived from an EMBL/GenBank/DDBJ whole genome shotgun (WGS) entry which is preliminary data.</text>
</comment>
<sequence length="246" mass="26833">MGGAIAASQLCKHTSPPLHGRFSRNKHRQHIRIPATDYEPNNSKADLAKTVIEWLFVVIALILIAYFFLRKIFGPRTSQHRDAMLHIPDSGYRHGQSSFALPSLLDYPASMCDYATYPTLAYPLPVYSHPASASARLPVYSASHRVRAVTPPRMTPSVRGTSMPIRALDIGEGGRRLTEDAELVLSDGDVLPAYDGRDRPPKYAMSMLAMGVGAGVGVVNGGGAGNADRRGPELNNFVFRGLENDF</sequence>
<keyword evidence="1" id="KW-1133">Transmembrane helix</keyword>
<dbReference type="AlphaFoldDB" id="A0A8H6XRB5"/>
<protein>
    <submittedName>
        <fullName evidence="2">Uncharacterized protein</fullName>
    </submittedName>
</protein>
<dbReference type="OrthoDB" id="2974599at2759"/>
<reference evidence="2" key="1">
    <citation type="submission" date="2020-05" db="EMBL/GenBank/DDBJ databases">
        <title>Mycena genomes resolve the evolution of fungal bioluminescence.</title>
        <authorList>
            <person name="Tsai I.J."/>
        </authorList>
    </citation>
    <scope>NUCLEOTIDE SEQUENCE</scope>
    <source>
        <strain evidence="2">160909Yilan</strain>
    </source>
</reference>
<proteinExistence type="predicted"/>
<keyword evidence="1" id="KW-0472">Membrane</keyword>
<feature type="transmembrane region" description="Helical" evidence="1">
    <location>
        <begin position="51"/>
        <end position="69"/>
    </location>
</feature>
<evidence type="ECO:0000313" key="2">
    <source>
        <dbReference type="EMBL" id="KAF7346605.1"/>
    </source>
</evidence>
<keyword evidence="1" id="KW-0812">Transmembrane</keyword>
<evidence type="ECO:0000256" key="1">
    <source>
        <dbReference type="SAM" id="Phobius"/>
    </source>
</evidence>
<keyword evidence="3" id="KW-1185">Reference proteome</keyword>